<keyword evidence="6 10" id="KW-0547">Nucleotide-binding</keyword>
<evidence type="ECO:0000259" key="11">
    <source>
        <dbReference type="PROSITE" id="PS51794"/>
    </source>
</evidence>
<dbReference type="HAMAP" id="MF_01499">
    <property type="entry name" value="DacA"/>
    <property type="match status" value="1"/>
</dbReference>
<dbReference type="EMBL" id="LPWH01000064">
    <property type="protein sequence ID" value="POR01823.1"/>
    <property type="molecule type" value="Genomic_DNA"/>
</dbReference>
<dbReference type="InterPro" id="IPR034701">
    <property type="entry name" value="CdaA"/>
</dbReference>
<dbReference type="RefSeq" id="WP_103680206.1">
    <property type="nucleotide sequence ID" value="NZ_LPWH01000064.1"/>
</dbReference>
<comment type="caution">
    <text evidence="10">Lacks conserved residue(s) required for the propagation of feature annotation.</text>
</comment>
<evidence type="ECO:0000256" key="10">
    <source>
        <dbReference type="HAMAP-Rule" id="MF_01499"/>
    </source>
</evidence>
<evidence type="ECO:0000256" key="7">
    <source>
        <dbReference type="ARBA" id="ARBA00022840"/>
    </source>
</evidence>
<feature type="transmembrane region" description="Helical" evidence="10">
    <location>
        <begin position="64"/>
        <end position="83"/>
    </location>
</feature>
<dbReference type="GO" id="GO:0004016">
    <property type="term" value="F:adenylate cyclase activity"/>
    <property type="evidence" value="ECO:0007669"/>
    <property type="project" value="UniProtKB-UniRule"/>
</dbReference>
<protein>
    <recommendedName>
        <fullName evidence="10">Diadenylate cyclase</fullName>
        <shortName evidence="10">DAC</shortName>
        <ecNumber evidence="10">2.7.7.85</ecNumber>
    </recommendedName>
    <alternativeName>
        <fullName evidence="10">Cyclic-di-AMP synthase</fullName>
        <shortName evidence="10">c-di-AMP synthase</shortName>
    </alternativeName>
</protein>
<accession>A0A2S4JQS3</accession>
<dbReference type="Gene3D" id="3.40.1700.10">
    <property type="entry name" value="DNA integrity scanning protein, DisA, N-terminal domain"/>
    <property type="match status" value="1"/>
</dbReference>
<organism evidence="12 13">
    <name type="scientific">Alkalispirochaeta sphaeroplastigenens</name>
    <dbReference type="NCBI Taxonomy" id="1187066"/>
    <lineage>
        <taxon>Bacteria</taxon>
        <taxon>Pseudomonadati</taxon>
        <taxon>Spirochaetota</taxon>
        <taxon>Spirochaetia</taxon>
        <taxon>Spirochaetales</taxon>
        <taxon>Spirochaetaceae</taxon>
        <taxon>Alkalispirochaeta</taxon>
    </lineage>
</organism>
<dbReference type="InterPro" id="IPR014046">
    <property type="entry name" value="C-di-AMP_synthase"/>
</dbReference>
<evidence type="ECO:0000313" key="13">
    <source>
        <dbReference type="Proteomes" id="UP000237350"/>
    </source>
</evidence>
<dbReference type="InterPro" id="IPR036888">
    <property type="entry name" value="DNA_integrity_DisA_N_sf"/>
</dbReference>
<comment type="subunit">
    <text evidence="10">Probably a homodimer.</text>
</comment>
<dbReference type="PANTHER" id="PTHR34185:SF1">
    <property type="entry name" value="DIADENYLATE CYCLASE"/>
    <property type="match status" value="1"/>
</dbReference>
<evidence type="ECO:0000256" key="2">
    <source>
        <dbReference type="ARBA" id="ARBA00022475"/>
    </source>
</evidence>
<evidence type="ECO:0000256" key="4">
    <source>
        <dbReference type="ARBA" id="ARBA00022692"/>
    </source>
</evidence>
<dbReference type="InterPro" id="IPR050338">
    <property type="entry name" value="DisA"/>
</dbReference>
<dbReference type="PANTHER" id="PTHR34185">
    <property type="entry name" value="DIADENYLATE CYCLASE"/>
    <property type="match status" value="1"/>
</dbReference>
<dbReference type="Proteomes" id="UP000237350">
    <property type="component" value="Unassembled WGS sequence"/>
</dbReference>
<dbReference type="AlphaFoldDB" id="A0A2S4JQS3"/>
<sequence length="273" mass="30438">MAALHDIWFVQHILLPTLDVLLLSFLIYKGYQIILQTRAVQLFRGGLFLAGLYAISFFLNLRTLLWLINLLAPSFVIGVAIIFQPELRKIFTKLGQGRWLQPGGRSRPHQFEEVLSACENLSRQRRGALIVFPRSVGLKDIINTGTVIDAEVTSALLQTLFLFDTPLHDGAVVIEDGRIASAGSFLPLSEQTDVRRSFGTRHRAALGLAEESDAVILVVSEETGCISLAYDTNLYYDLSIDEVRAQLVELLDTPGRPVRHPAKELEEVAELED</sequence>
<proteinExistence type="inferred from homology"/>
<keyword evidence="5 10" id="KW-0548">Nucleotidyltransferase</keyword>
<evidence type="ECO:0000256" key="5">
    <source>
        <dbReference type="ARBA" id="ARBA00022695"/>
    </source>
</evidence>
<evidence type="ECO:0000256" key="9">
    <source>
        <dbReference type="ARBA" id="ARBA00023136"/>
    </source>
</evidence>
<evidence type="ECO:0000256" key="6">
    <source>
        <dbReference type="ARBA" id="ARBA00022741"/>
    </source>
</evidence>
<name>A0A2S4JQS3_9SPIO</name>
<evidence type="ECO:0000256" key="8">
    <source>
        <dbReference type="ARBA" id="ARBA00022989"/>
    </source>
</evidence>
<keyword evidence="9 10" id="KW-0472">Membrane</keyword>
<dbReference type="Pfam" id="PF02457">
    <property type="entry name" value="DAC"/>
    <property type="match status" value="1"/>
</dbReference>
<dbReference type="InterPro" id="IPR003390">
    <property type="entry name" value="DNA_integrity_scan_DisA_N"/>
</dbReference>
<comment type="catalytic activity">
    <reaction evidence="1 10">
        <text>2 ATP = 3',3'-c-di-AMP + 2 diphosphate</text>
        <dbReference type="Rhea" id="RHEA:35655"/>
        <dbReference type="ChEBI" id="CHEBI:30616"/>
        <dbReference type="ChEBI" id="CHEBI:33019"/>
        <dbReference type="ChEBI" id="CHEBI:71500"/>
        <dbReference type="EC" id="2.7.7.85"/>
    </reaction>
</comment>
<keyword evidence="3 10" id="KW-0808">Transferase</keyword>
<dbReference type="PIRSF" id="PIRSF004793">
    <property type="entry name" value="UCP004793"/>
    <property type="match status" value="1"/>
</dbReference>
<feature type="transmembrane region" description="Helical" evidence="10">
    <location>
        <begin position="40"/>
        <end position="58"/>
    </location>
</feature>
<evidence type="ECO:0000256" key="3">
    <source>
        <dbReference type="ARBA" id="ARBA00022679"/>
    </source>
</evidence>
<gene>
    <name evidence="10" type="primary">dacA</name>
    <name evidence="12" type="ORF">AU468_07690</name>
</gene>
<comment type="caution">
    <text evidence="12">The sequence shown here is derived from an EMBL/GenBank/DDBJ whole genome shotgun (WGS) entry which is preliminary data.</text>
</comment>
<dbReference type="PROSITE" id="PS51794">
    <property type="entry name" value="DAC"/>
    <property type="match status" value="1"/>
</dbReference>
<dbReference type="NCBIfam" id="TIGR00159">
    <property type="entry name" value="diadenylate cyclase CdaA"/>
    <property type="match status" value="1"/>
</dbReference>
<dbReference type="OrthoDB" id="9807385at2"/>
<comment type="function">
    <text evidence="10">Catalyzes the condensation of 2 ATP molecules into cyclic di-AMP (c-di-AMP), a second messenger used to regulate differing processes in different bacteria.</text>
</comment>
<comment type="similarity">
    <text evidence="10">Belongs to the adenylate cyclase family. DacA/CdaA subfamily.</text>
</comment>
<feature type="domain" description="DAC" evidence="11">
    <location>
        <begin position="84"/>
        <end position="240"/>
    </location>
</feature>
<reference evidence="13" key="1">
    <citation type="submission" date="2015-12" db="EMBL/GenBank/DDBJ databases">
        <authorList>
            <person name="Lodha T.D."/>
            <person name="Chintalapati S."/>
            <person name="Chintalapati V.R."/>
            <person name="Sravanthi T."/>
        </authorList>
    </citation>
    <scope>NUCLEOTIDE SEQUENCE [LARGE SCALE GENOMIC DNA]</scope>
    <source>
        <strain evidence="13">JC133</strain>
    </source>
</reference>
<keyword evidence="7 10" id="KW-0067">ATP-binding</keyword>
<dbReference type="EC" id="2.7.7.85" evidence="10"/>
<keyword evidence="13" id="KW-1185">Reference proteome</keyword>
<evidence type="ECO:0000313" key="12">
    <source>
        <dbReference type="EMBL" id="POR01823.1"/>
    </source>
</evidence>
<feature type="transmembrane region" description="Helical" evidence="10">
    <location>
        <begin position="6"/>
        <end position="28"/>
    </location>
</feature>
<evidence type="ECO:0000256" key="1">
    <source>
        <dbReference type="ARBA" id="ARBA00000877"/>
    </source>
</evidence>
<keyword evidence="8 10" id="KW-1133">Transmembrane helix</keyword>
<keyword evidence="2 10" id="KW-1003">Cell membrane</keyword>
<dbReference type="GO" id="GO:0106408">
    <property type="term" value="F:diadenylate cyclase activity"/>
    <property type="evidence" value="ECO:0007669"/>
    <property type="project" value="UniProtKB-EC"/>
</dbReference>
<keyword evidence="4 10" id="KW-0812">Transmembrane</keyword>
<dbReference type="SUPFAM" id="SSF143597">
    <property type="entry name" value="YojJ-like"/>
    <property type="match status" value="1"/>
</dbReference>
<dbReference type="GO" id="GO:0005524">
    <property type="term" value="F:ATP binding"/>
    <property type="evidence" value="ECO:0007669"/>
    <property type="project" value="UniProtKB-UniRule"/>
</dbReference>
<dbReference type="GO" id="GO:0006171">
    <property type="term" value="P:cAMP biosynthetic process"/>
    <property type="evidence" value="ECO:0007669"/>
    <property type="project" value="InterPro"/>
</dbReference>